<accession>A0A1F5N894</accession>
<gene>
    <name evidence="2" type="ORF">A2717_04270</name>
</gene>
<evidence type="ECO:0000256" key="1">
    <source>
        <dbReference type="SAM" id="Phobius"/>
    </source>
</evidence>
<keyword evidence="1" id="KW-1133">Transmembrane helix</keyword>
<name>A0A1F5N894_9BACT</name>
<comment type="caution">
    <text evidence="2">The sequence shown here is derived from an EMBL/GenBank/DDBJ whole genome shotgun (WGS) entry which is preliminary data.</text>
</comment>
<dbReference type="Proteomes" id="UP000177610">
    <property type="component" value="Unassembled WGS sequence"/>
</dbReference>
<organism evidence="2 3">
    <name type="scientific">Candidatus Doudnabacteria bacterium RIFCSPHIGHO2_01_FULL_41_86</name>
    <dbReference type="NCBI Taxonomy" id="1817821"/>
    <lineage>
        <taxon>Bacteria</taxon>
        <taxon>Candidatus Doudnaibacteriota</taxon>
    </lineage>
</organism>
<feature type="transmembrane region" description="Helical" evidence="1">
    <location>
        <begin position="7"/>
        <end position="26"/>
    </location>
</feature>
<dbReference type="Gene3D" id="2.60.40.10">
    <property type="entry name" value="Immunoglobulins"/>
    <property type="match status" value="1"/>
</dbReference>
<reference evidence="2 3" key="1">
    <citation type="journal article" date="2016" name="Nat. Commun.">
        <title>Thousands of microbial genomes shed light on interconnected biogeochemical processes in an aquifer system.</title>
        <authorList>
            <person name="Anantharaman K."/>
            <person name="Brown C.T."/>
            <person name="Hug L.A."/>
            <person name="Sharon I."/>
            <person name="Castelle C.J."/>
            <person name="Probst A.J."/>
            <person name="Thomas B.C."/>
            <person name="Singh A."/>
            <person name="Wilkins M.J."/>
            <person name="Karaoz U."/>
            <person name="Brodie E.L."/>
            <person name="Williams K.H."/>
            <person name="Hubbard S.S."/>
            <person name="Banfield J.F."/>
        </authorList>
    </citation>
    <scope>NUCLEOTIDE SEQUENCE [LARGE SCALE GENOMIC DNA]</scope>
</reference>
<evidence type="ECO:0000313" key="2">
    <source>
        <dbReference type="EMBL" id="OGE73803.1"/>
    </source>
</evidence>
<protein>
    <recommendedName>
        <fullName evidence="4">Bacterial Ig-like domain-containing protein</fullName>
    </recommendedName>
</protein>
<keyword evidence="1" id="KW-0472">Membrane</keyword>
<keyword evidence="1" id="KW-0812">Transmembrane</keyword>
<dbReference type="EMBL" id="MFEH01000005">
    <property type="protein sequence ID" value="OGE73803.1"/>
    <property type="molecule type" value="Genomic_DNA"/>
</dbReference>
<evidence type="ECO:0008006" key="4">
    <source>
        <dbReference type="Google" id="ProtNLM"/>
    </source>
</evidence>
<dbReference type="InterPro" id="IPR013783">
    <property type="entry name" value="Ig-like_fold"/>
</dbReference>
<evidence type="ECO:0000313" key="3">
    <source>
        <dbReference type="Proteomes" id="UP000177610"/>
    </source>
</evidence>
<proteinExistence type="predicted"/>
<dbReference type="STRING" id="1817821.A2717_04270"/>
<sequence length="143" mass="15173">MTKEEKRGIIASVLGVLALSIIIALFQGSNNSSVVFNQTPQSHRASVTAKSTLSQTVVIENLVDGTPLPIEGEIAIKARVQVDEIQSIAIFLGQKTVKTCTKTSDCLYVWSISANTAPGPHSITAKAEDKKGTVSSTSITVFK</sequence>
<dbReference type="AlphaFoldDB" id="A0A1F5N894"/>